<evidence type="ECO:0000259" key="7">
    <source>
        <dbReference type="PROSITE" id="PS51462"/>
    </source>
</evidence>
<dbReference type="Pfam" id="PF00293">
    <property type="entry name" value="NUDIX"/>
    <property type="match status" value="1"/>
</dbReference>
<comment type="cofactor">
    <cofactor evidence="1">
        <name>Mn(2+)</name>
        <dbReference type="ChEBI" id="CHEBI:29035"/>
    </cofactor>
</comment>
<name>A0ABM4CCE4_HYDVU</name>
<feature type="domain" description="Nudix hydrolase" evidence="7">
    <location>
        <begin position="53"/>
        <end position="188"/>
    </location>
</feature>
<reference evidence="9" key="1">
    <citation type="submission" date="2025-08" db="UniProtKB">
        <authorList>
            <consortium name="RefSeq"/>
        </authorList>
    </citation>
    <scope>IDENTIFICATION</scope>
</reference>
<evidence type="ECO:0000256" key="3">
    <source>
        <dbReference type="ARBA" id="ARBA00022723"/>
    </source>
</evidence>
<keyword evidence="6" id="KW-0464">Manganese</keyword>
<proteinExistence type="predicted"/>
<dbReference type="InterPro" id="IPR045121">
    <property type="entry name" value="CoAse"/>
</dbReference>
<evidence type="ECO:0000313" key="8">
    <source>
        <dbReference type="Proteomes" id="UP001652625"/>
    </source>
</evidence>
<dbReference type="SUPFAM" id="SSF55811">
    <property type="entry name" value="Nudix"/>
    <property type="match status" value="1"/>
</dbReference>
<comment type="cofactor">
    <cofactor evidence="2">
        <name>Mg(2+)</name>
        <dbReference type="ChEBI" id="CHEBI:18420"/>
    </cofactor>
</comment>
<dbReference type="RefSeq" id="XP_065659351.1">
    <property type="nucleotide sequence ID" value="XM_065803279.1"/>
</dbReference>
<sequence>MKVHIKVNSEVTFHKDIMKEKFKNWSTTLQQHYQEIYNSQIKLLPEKLNQSQPILSAILVPLLFNQYNDLYVLATVRHNSLSLFEGEVCMPGGKCEDSETPKETALRETLEEIGLHQDNIEILCEGPSILYYRNGKVYVVCPVYGLIKKSFYATLSKNEVIDIFTVNFSKVLEGYEGSLGVPGCGILTNKTFKIIGLSHFVIAIAASAYYRKMPHKKCFSYTNKSRFFTDFFEYYMIHKL</sequence>
<dbReference type="Gene3D" id="3.90.79.10">
    <property type="entry name" value="Nucleoside Triphosphate Pyrophosphohydrolase"/>
    <property type="match status" value="1"/>
</dbReference>
<dbReference type="PANTHER" id="PTHR12992:SF24">
    <property type="entry name" value="PEROXISOMAL COENZYME A DIPHOSPHATASE NUDT7"/>
    <property type="match status" value="1"/>
</dbReference>
<evidence type="ECO:0000256" key="1">
    <source>
        <dbReference type="ARBA" id="ARBA00001936"/>
    </source>
</evidence>
<dbReference type="InterPro" id="IPR020084">
    <property type="entry name" value="NUDIX_hydrolase_CS"/>
</dbReference>
<accession>A0ABM4CCE4</accession>
<gene>
    <name evidence="9" type="primary">LOC101236919</name>
</gene>
<keyword evidence="8" id="KW-1185">Reference proteome</keyword>
<protein>
    <submittedName>
        <fullName evidence="9">Nudix hydrolase 3</fullName>
    </submittedName>
</protein>
<evidence type="ECO:0000256" key="6">
    <source>
        <dbReference type="ARBA" id="ARBA00023211"/>
    </source>
</evidence>
<dbReference type="CDD" id="cd03426">
    <property type="entry name" value="NUDIX_CoAse_Nudt7"/>
    <property type="match status" value="1"/>
</dbReference>
<dbReference type="GeneID" id="101236919"/>
<keyword evidence="5" id="KW-0460">Magnesium</keyword>
<dbReference type="InterPro" id="IPR015797">
    <property type="entry name" value="NUDIX_hydrolase-like_dom_sf"/>
</dbReference>
<dbReference type="GO" id="GO:0016787">
    <property type="term" value="F:hydrolase activity"/>
    <property type="evidence" value="ECO:0007669"/>
    <property type="project" value="UniProtKB-KW"/>
</dbReference>
<dbReference type="PROSITE" id="PS00893">
    <property type="entry name" value="NUDIX_BOX"/>
    <property type="match status" value="1"/>
</dbReference>
<evidence type="ECO:0000313" key="9">
    <source>
        <dbReference type="RefSeq" id="XP_065659351.1"/>
    </source>
</evidence>
<keyword evidence="4 9" id="KW-0378">Hydrolase</keyword>
<evidence type="ECO:0000256" key="2">
    <source>
        <dbReference type="ARBA" id="ARBA00001946"/>
    </source>
</evidence>
<organism evidence="8 9">
    <name type="scientific">Hydra vulgaris</name>
    <name type="common">Hydra</name>
    <name type="synonym">Hydra attenuata</name>
    <dbReference type="NCBI Taxonomy" id="6087"/>
    <lineage>
        <taxon>Eukaryota</taxon>
        <taxon>Metazoa</taxon>
        <taxon>Cnidaria</taxon>
        <taxon>Hydrozoa</taxon>
        <taxon>Hydroidolina</taxon>
        <taxon>Anthoathecata</taxon>
        <taxon>Aplanulata</taxon>
        <taxon>Hydridae</taxon>
        <taxon>Hydra</taxon>
    </lineage>
</organism>
<keyword evidence="3" id="KW-0479">Metal-binding</keyword>
<dbReference type="PROSITE" id="PS51462">
    <property type="entry name" value="NUDIX"/>
    <property type="match status" value="1"/>
</dbReference>
<dbReference type="PANTHER" id="PTHR12992">
    <property type="entry name" value="NUDIX HYDROLASE"/>
    <property type="match status" value="1"/>
</dbReference>
<dbReference type="Proteomes" id="UP001652625">
    <property type="component" value="Chromosome 08"/>
</dbReference>
<evidence type="ECO:0000256" key="5">
    <source>
        <dbReference type="ARBA" id="ARBA00022842"/>
    </source>
</evidence>
<dbReference type="InterPro" id="IPR000086">
    <property type="entry name" value="NUDIX_hydrolase_dom"/>
</dbReference>
<evidence type="ECO:0000256" key="4">
    <source>
        <dbReference type="ARBA" id="ARBA00022801"/>
    </source>
</evidence>